<feature type="transmembrane region" description="Helical" evidence="1">
    <location>
        <begin position="20"/>
        <end position="43"/>
    </location>
</feature>
<keyword evidence="1" id="KW-0472">Membrane</keyword>
<feature type="transmembrane region" description="Helical" evidence="1">
    <location>
        <begin position="194"/>
        <end position="218"/>
    </location>
</feature>
<name>A0ABP0FW79_CLALP</name>
<evidence type="ECO:0000313" key="3">
    <source>
        <dbReference type="Proteomes" id="UP001642483"/>
    </source>
</evidence>
<feature type="transmembrane region" description="Helical" evidence="1">
    <location>
        <begin position="64"/>
        <end position="89"/>
    </location>
</feature>
<accession>A0ABP0FW79</accession>
<evidence type="ECO:0000313" key="2">
    <source>
        <dbReference type="EMBL" id="CAK8683858.1"/>
    </source>
</evidence>
<keyword evidence="3" id="KW-1185">Reference proteome</keyword>
<proteinExistence type="predicted"/>
<comment type="caution">
    <text evidence="2">The sequence shown here is derived from an EMBL/GenBank/DDBJ whole genome shotgun (WGS) entry which is preliminary data.</text>
</comment>
<organism evidence="2 3">
    <name type="scientific">Clavelina lepadiformis</name>
    <name type="common">Light-bulb sea squirt</name>
    <name type="synonym">Ascidia lepadiformis</name>
    <dbReference type="NCBI Taxonomy" id="159417"/>
    <lineage>
        <taxon>Eukaryota</taxon>
        <taxon>Metazoa</taxon>
        <taxon>Chordata</taxon>
        <taxon>Tunicata</taxon>
        <taxon>Ascidiacea</taxon>
        <taxon>Aplousobranchia</taxon>
        <taxon>Clavelinidae</taxon>
        <taxon>Clavelina</taxon>
    </lineage>
</organism>
<protein>
    <submittedName>
        <fullName evidence="2">Uncharacterized protein</fullName>
    </submittedName>
</protein>
<evidence type="ECO:0000256" key="1">
    <source>
        <dbReference type="SAM" id="Phobius"/>
    </source>
</evidence>
<dbReference type="EMBL" id="CAWYQH010000097">
    <property type="protein sequence ID" value="CAK8683858.1"/>
    <property type="molecule type" value="Genomic_DNA"/>
</dbReference>
<sequence>MNRSQNNSYAGLVDERRATAFIVIETIFLVCDIYLILALLYYAATKLATSLQGVGSRTMERRKLILFVLVVYFALTSVGKFALAQWIYYISPEVVTKRYCATFSLVFQVFNTTGLISLYSFLWLRQYTLYLEPHLRHYSTVCIIRFSRVLLAVIIIIGTASLIGVILSNREENFSVIEGSNACLLTTESTLNSVVIYTGYSVIIILQACILSLFVHILRKYQASMRVNLEGSGSSMDERIHRLVRNCTIAAAISAVSDVTAIILRMILRGNIAEFTIFTIWDIDAFINLTCTILCFSNWKEILWPWPDRTEKGAEQAQISRISGATVSTNT</sequence>
<feature type="transmembrane region" description="Helical" evidence="1">
    <location>
        <begin position="145"/>
        <end position="167"/>
    </location>
</feature>
<keyword evidence="1" id="KW-0812">Transmembrane</keyword>
<reference evidence="2 3" key="1">
    <citation type="submission" date="2024-02" db="EMBL/GenBank/DDBJ databases">
        <authorList>
            <person name="Daric V."/>
            <person name="Darras S."/>
        </authorList>
    </citation>
    <scope>NUCLEOTIDE SEQUENCE [LARGE SCALE GENOMIC DNA]</scope>
</reference>
<dbReference type="Proteomes" id="UP001642483">
    <property type="component" value="Unassembled WGS sequence"/>
</dbReference>
<feature type="transmembrane region" description="Helical" evidence="1">
    <location>
        <begin position="101"/>
        <end position="124"/>
    </location>
</feature>
<gene>
    <name evidence="2" type="ORF">CVLEPA_LOCUS14881</name>
</gene>
<keyword evidence="1" id="KW-1133">Transmembrane helix</keyword>